<gene>
    <name evidence="3" type="ORF">S12H4_35047</name>
</gene>
<evidence type="ECO:0000313" key="3">
    <source>
        <dbReference type="EMBL" id="GAI95689.1"/>
    </source>
</evidence>
<dbReference type="GO" id="GO:0000160">
    <property type="term" value="P:phosphorelay signal transduction system"/>
    <property type="evidence" value="ECO:0007669"/>
    <property type="project" value="InterPro"/>
</dbReference>
<dbReference type="PROSITE" id="PS50110">
    <property type="entry name" value="RESPONSE_REGULATORY"/>
    <property type="match status" value="1"/>
</dbReference>
<dbReference type="PANTHER" id="PTHR44591">
    <property type="entry name" value="STRESS RESPONSE REGULATOR PROTEIN 1"/>
    <property type="match status" value="1"/>
</dbReference>
<organism evidence="3">
    <name type="scientific">marine sediment metagenome</name>
    <dbReference type="NCBI Taxonomy" id="412755"/>
    <lineage>
        <taxon>unclassified sequences</taxon>
        <taxon>metagenomes</taxon>
        <taxon>ecological metagenomes</taxon>
    </lineage>
</organism>
<dbReference type="SMART" id="SM00448">
    <property type="entry name" value="REC"/>
    <property type="match status" value="1"/>
</dbReference>
<keyword evidence="1" id="KW-0597">Phosphoprotein</keyword>
<dbReference type="AlphaFoldDB" id="X1UTM4"/>
<sequence>MDKKIMIVDDDSDILVTLRTLFERQQFEVLTVDSGSDCIKELEQGFKGIVLIDLMMPFMDGLETINEIVKRGLNKDILVSIITAKGSLSSEKMKGLESYIYDYIPKPFNLEKLIVEINSMAKSKGTNNV</sequence>
<evidence type="ECO:0000259" key="2">
    <source>
        <dbReference type="PROSITE" id="PS50110"/>
    </source>
</evidence>
<comment type="caution">
    <text evidence="3">The sequence shown here is derived from an EMBL/GenBank/DDBJ whole genome shotgun (WGS) entry which is preliminary data.</text>
</comment>
<protein>
    <recommendedName>
        <fullName evidence="2">Response regulatory domain-containing protein</fullName>
    </recommendedName>
</protein>
<feature type="domain" description="Response regulatory" evidence="2">
    <location>
        <begin position="4"/>
        <end position="121"/>
    </location>
</feature>
<dbReference type="Pfam" id="PF00072">
    <property type="entry name" value="Response_reg"/>
    <property type="match status" value="1"/>
</dbReference>
<dbReference type="PANTHER" id="PTHR44591:SF3">
    <property type="entry name" value="RESPONSE REGULATORY DOMAIN-CONTAINING PROTEIN"/>
    <property type="match status" value="1"/>
</dbReference>
<dbReference type="InterPro" id="IPR011006">
    <property type="entry name" value="CheY-like_superfamily"/>
</dbReference>
<proteinExistence type="predicted"/>
<name>X1UTM4_9ZZZZ</name>
<dbReference type="InterPro" id="IPR001789">
    <property type="entry name" value="Sig_transdc_resp-reg_receiver"/>
</dbReference>
<evidence type="ECO:0000256" key="1">
    <source>
        <dbReference type="ARBA" id="ARBA00022553"/>
    </source>
</evidence>
<dbReference type="Gene3D" id="3.40.50.2300">
    <property type="match status" value="1"/>
</dbReference>
<dbReference type="EMBL" id="BARW01020785">
    <property type="protein sequence ID" value="GAI95689.1"/>
    <property type="molecule type" value="Genomic_DNA"/>
</dbReference>
<dbReference type="InterPro" id="IPR050595">
    <property type="entry name" value="Bact_response_regulator"/>
</dbReference>
<reference evidence="3" key="1">
    <citation type="journal article" date="2014" name="Front. Microbiol.">
        <title>High frequency of phylogenetically diverse reductive dehalogenase-homologous genes in deep subseafloor sedimentary metagenomes.</title>
        <authorList>
            <person name="Kawai M."/>
            <person name="Futagami T."/>
            <person name="Toyoda A."/>
            <person name="Takaki Y."/>
            <person name="Nishi S."/>
            <person name="Hori S."/>
            <person name="Arai W."/>
            <person name="Tsubouchi T."/>
            <person name="Morono Y."/>
            <person name="Uchiyama I."/>
            <person name="Ito T."/>
            <person name="Fujiyama A."/>
            <person name="Inagaki F."/>
            <person name="Takami H."/>
        </authorList>
    </citation>
    <scope>NUCLEOTIDE SEQUENCE</scope>
    <source>
        <strain evidence="3">Expedition CK06-06</strain>
    </source>
</reference>
<accession>X1UTM4</accession>
<dbReference type="SUPFAM" id="SSF52172">
    <property type="entry name" value="CheY-like"/>
    <property type="match status" value="1"/>
</dbReference>